<feature type="region of interest" description="Disordered" evidence="3">
    <location>
        <begin position="598"/>
        <end position="641"/>
    </location>
</feature>
<evidence type="ECO:0000313" key="5">
    <source>
        <dbReference type="Proteomes" id="UP000076532"/>
    </source>
</evidence>
<evidence type="ECO:0000256" key="1">
    <source>
        <dbReference type="ARBA" id="ARBA00022737"/>
    </source>
</evidence>
<feature type="compositionally biased region" description="Polar residues" evidence="3">
    <location>
        <begin position="39"/>
        <end position="51"/>
    </location>
</feature>
<dbReference type="PANTHER" id="PTHR47942">
    <property type="entry name" value="TETRATRICOPEPTIDE REPEAT (TPR)-LIKE SUPERFAMILY PROTEIN-RELATED"/>
    <property type="match status" value="1"/>
</dbReference>
<proteinExistence type="predicted"/>
<evidence type="ECO:0000256" key="3">
    <source>
        <dbReference type="SAM" id="MobiDB-lite"/>
    </source>
</evidence>
<dbReference type="InterPro" id="IPR002885">
    <property type="entry name" value="PPR_rpt"/>
</dbReference>
<dbReference type="STRING" id="436010.A0A166FXV6"/>
<keyword evidence="5" id="KW-1185">Reference proteome</keyword>
<gene>
    <name evidence="4" type="ORF">FIBSPDRAFT_793348</name>
</gene>
<organism evidence="4 5">
    <name type="scientific">Athelia psychrophila</name>
    <dbReference type="NCBI Taxonomy" id="1759441"/>
    <lineage>
        <taxon>Eukaryota</taxon>
        <taxon>Fungi</taxon>
        <taxon>Dikarya</taxon>
        <taxon>Basidiomycota</taxon>
        <taxon>Agaricomycotina</taxon>
        <taxon>Agaricomycetes</taxon>
        <taxon>Agaricomycetidae</taxon>
        <taxon>Atheliales</taxon>
        <taxon>Atheliaceae</taxon>
        <taxon>Athelia</taxon>
    </lineage>
</organism>
<dbReference type="InterPro" id="IPR011990">
    <property type="entry name" value="TPR-like_helical_dom_sf"/>
</dbReference>
<feature type="region of interest" description="Disordered" evidence="3">
    <location>
        <begin position="39"/>
        <end position="92"/>
    </location>
</feature>
<dbReference type="EMBL" id="KV417584">
    <property type="protein sequence ID" value="KZP17278.1"/>
    <property type="molecule type" value="Genomic_DNA"/>
</dbReference>
<dbReference type="OrthoDB" id="185373at2759"/>
<dbReference type="PROSITE" id="PS51375">
    <property type="entry name" value="PPR"/>
    <property type="match status" value="1"/>
</dbReference>
<dbReference type="PANTHER" id="PTHR47942:SF63">
    <property type="entry name" value="PENTATRICOPEPTIDE REPEAT-CONTAINING PROTEIN"/>
    <property type="match status" value="1"/>
</dbReference>
<dbReference type="Gene3D" id="1.25.40.10">
    <property type="entry name" value="Tetratricopeptide repeat domain"/>
    <property type="match status" value="2"/>
</dbReference>
<dbReference type="InterPro" id="IPR051222">
    <property type="entry name" value="PPR/CCM1_RNA-binding"/>
</dbReference>
<keyword evidence="1" id="KW-0677">Repeat</keyword>
<reference evidence="4 5" key="1">
    <citation type="journal article" date="2016" name="Mol. Biol. Evol.">
        <title>Comparative Genomics of Early-Diverging Mushroom-Forming Fungi Provides Insights into the Origins of Lignocellulose Decay Capabilities.</title>
        <authorList>
            <person name="Nagy L.G."/>
            <person name="Riley R."/>
            <person name="Tritt A."/>
            <person name="Adam C."/>
            <person name="Daum C."/>
            <person name="Floudas D."/>
            <person name="Sun H."/>
            <person name="Yadav J.S."/>
            <person name="Pangilinan J."/>
            <person name="Larsson K.H."/>
            <person name="Matsuura K."/>
            <person name="Barry K."/>
            <person name="Labutti K."/>
            <person name="Kuo R."/>
            <person name="Ohm R.A."/>
            <person name="Bhattacharya S.S."/>
            <person name="Shirouzu T."/>
            <person name="Yoshinaga Y."/>
            <person name="Martin F.M."/>
            <person name="Grigoriev I.V."/>
            <person name="Hibbett D.S."/>
        </authorList>
    </citation>
    <scope>NUCLEOTIDE SEQUENCE [LARGE SCALE GENOMIC DNA]</scope>
    <source>
        <strain evidence="4 5">CBS 109695</strain>
    </source>
</reference>
<dbReference type="Proteomes" id="UP000076532">
    <property type="component" value="Unassembled WGS sequence"/>
</dbReference>
<feature type="compositionally biased region" description="Basic and acidic residues" evidence="3">
    <location>
        <begin position="609"/>
        <end position="621"/>
    </location>
</feature>
<dbReference type="Pfam" id="PF13041">
    <property type="entry name" value="PPR_2"/>
    <property type="match status" value="1"/>
</dbReference>
<evidence type="ECO:0000256" key="2">
    <source>
        <dbReference type="PROSITE-ProRule" id="PRU00708"/>
    </source>
</evidence>
<dbReference type="AlphaFoldDB" id="A0A166FXV6"/>
<evidence type="ECO:0000313" key="4">
    <source>
        <dbReference type="EMBL" id="KZP17278.1"/>
    </source>
</evidence>
<protein>
    <recommendedName>
        <fullName evidence="6">Pentacotripeptide-repeat region of PRORP domain-containing protein</fullName>
    </recommendedName>
</protein>
<accession>A0A166FXV6</accession>
<name>A0A166FXV6_9AGAM</name>
<sequence length="641" mass="70416">MLRNVTRQVSSVHAPIRPVITACAKPALHRLFSAAVRSTNDVEGQGRVTSTRPRDGRAAYKPKSSGDVPKSSDLASSLPGSGADQDLEARPKRLLEPHVLSKRLRKLCDEGNLDQAVDMLKNAPLDAQAVPVWNTLIWEALKGQRWNLSYKLFTDMKRRGLTPSSRTYQTMFTGLSHVSHWPTHSLQLAHAHQLYDYFLKHLQAVKVHKMDTEDYTISPVAKYIKILGDAGEYQKVFDVYYAMDSEGRLAPNLDIYTAMFNVLAERPLDNEQGVVPGPTDSTAKLIWTQMTKASKKSHGFVVDSHLITVAIKALSRGRPSDHELAFDIIRDHLGLGRLGETPMDVPDSQLSVHTLAAALALCNQLDKHSLCVHYLQQLMKPGPSTPKSIRTRGHIIDRGHLEQGFRAYAQLARAKVPGQSIKAVDMLHWMLKAEITQSNIKLRPRLETYIHVLSACRGAGDWAGATRTFELMTGYRAGDFADPAPGETSAVPVMELRSKGRNIVPNAMSMSTMIQTAIASAVPANVRQAIRMVAHIGVPTIATGTNGVKTASLGALFLNTLATSLEEGVAFLSRTAGRDFIADTRGWRDLPSQARSCARSAKANHPTRKQPEAPRSEEKLYVKTAAPSRGTRTFAGARKAT</sequence>
<evidence type="ECO:0008006" key="6">
    <source>
        <dbReference type="Google" id="ProtNLM"/>
    </source>
</evidence>
<feature type="repeat" description="PPR" evidence="2">
    <location>
        <begin position="129"/>
        <end position="163"/>
    </location>
</feature>